<dbReference type="Pfam" id="PF01551">
    <property type="entry name" value="Peptidase_M23"/>
    <property type="match status" value="1"/>
</dbReference>
<reference evidence="4" key="1">
    <citation type="submission" date="2020-05" db="EMBL/GenBank/DDBJ databases">
        <authorList>
            <person name="Chiriac C."/>
            <person name="Salcher M."/>
            <person name="Ghai R."/>
            <person name="Kavagutti S V."/>
        </authorList>
    </citation>
    <scope>NUCLEOTIDE SEQUENCE</scope>
</reference>
<keyword evidence="2" id="KW-1133">Transmembrane helix</keyword>
<keyword evidence="2" id="KW-0472">Membrane</keyword>
<organism evidence="4">
    <name type="scientific">freshwater metagenome</name>
    <dbReference type="NCBI Taxonomy" id="449393"/>
    <lineage>
        <taxon>unclassified sequences</taxon>
        <taxon>metagenomes</taxon>
        <taxon>ecological metagenomes</taxon>
    </lineage>
</organism>
<dbReference type="InterPro" id="IPR050570">
    <property type="entry name" value="Cell_wall_metabolism_enzyme"/>
</dbReference>
<sequence>MLKLKAPNNRWISGSILVIAIGLTIAMTLPSNFAGSSDPVVVADASLEVSVANKDIGAADLPIVETPAAAKLGAPGTEEKIQKFKAQAADLAAKEVARIAAEKEKKAAERRALRAKYTVNPARARISVGYGRRGRIWDLGWHTGIDFNGNYGDSVFAARVGRVIFTGWRPAYGRTIEVRHLDGVVTRYAHLSRIRVVAGQEVDVGERIGNIGASGKAFGAHLHFETLVNGNYKNPGIWLWGND</sequence>
<dbReference type="PANTHER" id="PTHR21666:SF289">
    <property type="entry name" value="L-ALA--D-GLU ENDOPEPTIDASE"/>
    <property type="match status" value="1"/>
</dbReference>
<evidence type="ECO:0000256" key="2">
    <source>
        <dbReference type="SAM" id="Phobius"/>
    </source>
</evidence>
<dbReference type="Gene3D" id="2.70.70.10">
    <property type="entry name" value="Glucose Permease (Domain IIA)"/>
    <property type="match status" value="1"/>
</dbReference>
<accession>A0A6J6E8L9</accession>
<dbReference type="AlphaFoldDB" id="A0A6J6E8L9"/>
<dbReference type="CDD" id="cd12797">
    <property type="entry name" value="M23_peptidase"/>
    <property type="match status" value="1"/>
</dbReference>
<feature type="transmembrane region" description="Helical" evidence="2">
    <location>
        <begin position="12"/>
        <end position="29"/>
    </location>
</feature>
<name>A0A6J6E8L9_9ZZZZ</name>
<feature type="domain" description="M23ase beta-sheet core" evidence="3">
    <location>
        <begin position="142"/>
        <end position="235"/>
    </location>
</feature>
<evidence type="ECO:0000256" key="1">
    <source>
        <dbReference type="ARBA" id="ARBA00022729"/>
    </source>
</evidence>
<dbReference type="GO" id="GO:0004222">
    <property type="term" value="F:metalloendopeptidase activity"/>
    <property type="evidence" value="ECO:0007669"/>
    <property type="project" value="TreeGrafter"/>
</dbReference>
<evidence type="ECO:0000313" key="4">
    <source>
        <dbReference type="EMBL" id="CAB4572651.1"/>
    </source>
</evidence>
<gene>
    <name evidence="4" type="ORF">UFOPK1740_00352</name>
</gene>
<dbReference type="InterPro" id="IPR016047">
    <property type="entry name" value="M23ase_b-sheet_dom"/>
</dbReference>
<dbReference type="EMBL" id="CAEZTU010000009">
    <property type="protein sequence ID" value="CAB4572651.1"/>
    <property type="molecule type" value="Genomic_DNA"/>
</dbReference>
<keyword evidence="2" id="KW-0812">Transmembrane</keyword>
<evidence type="ECO:0000259" key="3">
    <source>
        <dbReference type="Pfam" id="PF01551"/>
    </source>
</evidence>
<protein>
    <submittedName>
        <fullName evidence="4">Unannotated protein</fullName>
    </submittedName>
</protein>
<proteinExistence type="predicted"/>
<dbReference type="SUPFAM" id="SSF51261">
    <property type="entry name" value="Duplicated hybrid motif"/>
    <property type="match status" value="1"/>
</dbReference>
<dbReference type="PANTHER" id="PTHR21666">
    <property type="entry name" value="PEPTIDASE-RELATED"/>
    <property type="match status" value="1"/>
</dbReference>
<keyword evidence="1" id="KW-0732">Signal</keyword>
<dbReference type="InterPro" id="IPR011055">
    <property type="entry name" value="Dup_hybrid_motif"/>
</dbReference>